<evidence type="ECO:0000256" key="2">
    <source>
        <dbReference type="ARBA" id="ARBA00023125"/>
    </source>
</evidence>
<evidence type="ECO:0000256" key="4">
    <source>
        <dbReference type="ARBA" id="ARBA00023163"/>
    </source>
</evidence>
<dbReference type="EMBL" id="JBHSMX010000011">
    <property type="protein sequence ID" value="MFC5520798.1"/>
    <property type="molecule type" value="Genomic_DNA"/>
</dbReference>
<dbReference type="InterPro" id="IPR018060">
    <property type="entry name" value="HTH_AraC"/>
</dbReference>
<dbReference type="PANTHER" id="PTHR46796:SF2">
    <property type="entry name" value="TRANSCRIPTIONAL REGULATORY PROTEIN"/>
    <property type="match status" value="1"/>
</dbReference>
<accession>A0ABW0Q7U7</accession>
<gene>
    <name evidence="6" type="ORF">ACFPP7_07675</name>
</gene>
<comment type="caution">
    <text evidence="6">The sequence shown here is derived from an EMBL/GenBank/DDBJ whole genome shotgun (WGS) entry which is preliminary data.</text>
</comment>
<dbReference type="InterPro" id="IPR009057">
    <property type="entry name" value="Homeodomain-like_sf"/>
</dbReference>
<dbReference type="InterPro" id="IPR018062">
    <property type="entry name" value="HTH_AraC-typ_CS"/>
</dbReference>
<dbReference type="Gene3D" id="1.10.10.60">
    <property type="entry name" value="Homeodomain-like"/>
    <property type="match status" value="2"/>
</dbReference>
<evidence type="ECO:0000313" key="6">
    <source>
        <dbReference type="EMBL" id="MFC5520798.1"/>
    </source>
</evidence>
<keyword evidence="7" id="KW-1185">Reference proteome</keyword>
<dbReference type="InterPro" id="IPR050204">
    <property type="entry name" value="AraC_XylS_family_regulators"/>
</dbReference>
<proteinExistence type="predicted"/>
<dbReference type="Pfam" id="PF12833">
    <property type="entry name" value="HTH_18"/>
    <property type="match status" value="1"/>
</dbReference>
<dbReference type="SUPFAM" id="SSF46689">
    <property type="entry name" value="Homeodomain-like"/>
    <property type="match status" value="2"/>
</dbReference>
<evidence type="ECO:0000313" key="7">
    <source>
        <dbReference type="Proteomes" id="UP001596084"/>
    </source>
</evidence>
<evidence type="ECO:0000256" key="1">
    <source>
        <dbReference type="ARBA" id="ARBA00023015"/>
    </source>
</evidence>
<dbReference type="InterPro" id="IPR037923">
    <property type="entry name" value="HTH-like"/>
</dbReference>
<keyword evidence="3" id="KW-0010">Activator</keyword>
<dbReference type="PROSITE" id="PS01124">
    <property type="entry name" value="HTH_ARAC_FAMILY_2"/>
    <property type="match status" value="1"/>
</dbReference>
<dbReference type="RefSeq" id="WP_068831109.1">
    <property type="nucleotide sequence ID" value="NZ_JBHSMX010000011.1"/>
</dbReference>
<keyword evidence="2" id="KW-0238">DNA-binding</keyword>
<dbReference type="PROSITE" id="PS00041">
    <property type="entry name" value="HTH_ARAC_FAMILY_1"/>
    <property type="match status" value="1"/>
</dbReference>
<sequence>MKDSRQSSVMQGEFGRITLNLTARDLVEHAHSEYNFIFKIGGGDTGFTVNGSAFELNDNSAILVNPWEPHAKLQSRGAATLVLTALLNGPWMTQVLGVQSPPRAKMFPSSLVQLTPEVRECVVRIAISLTSGIEMSDEERTPILRDLVRALVKAYCDQEFSKKALLAERPMDARVMRATRFMRENAASNPSLEDVAAHVGLSRSRFFEQFKNCLGASPQQYLDWERMTLATRMLSDPNSRVTQVSDDLGFSAPSHFARFFARHIGFPPSDFKRGMLSQASPDQA</sequence>
<organism evidence="6 7">
    <name type="scientific">Polaromonas jejuensis</name>
    <dbReference type="NCBI Taxonomy" id="457502"/>
    <lineage>
        <taxon>Bacteria</taxon>
        <taxon>Pseudomonadati</taxon>
        <taxon>Pseudomonadota</taxon>
        <taxon>Betaproteobacteria</taxon>
        <taxon>Burkholderiales</taxon>
        <taxon>Comamonadaceae</taxon>
        <taxon>Polaromonas</taxon>
    </lineage>
</organism>
<dbReference type="SUPFAM" id="SSF51215">
    <property type="entry name" value="Regulatory protein AraC"/>
    <property type="match status" value="1"/>
</dbReference>
<keyword evidence="1" id="KW-0805">Transcription regulation</keyword>
<protein>
    <submittedName>
        <fullName evidence="6">Helix-turn-helix domain-containing protein</fullName>
    </submittedName>
</protein>
<name>A0ABW0Q7U7_9BURK</name>
<feature type="domain" description="HTH araC/xylS-type" evidence="5">
    <location>
        <begin position="176"/>
        <end position="274"/>
    </location>
</feature>
<dbReference type="Proteomes" id="UP001596084">
    <property type="component" value="Unassembled WGS sequence"/>
</dbReference>
<evidence type="ECO:0000256" key="3">
    <source>
        <dbReference type="ARBA" id="ARBA00023159"/>
    </source>
</evidence>
<evidence type="ECO:0000259" key="5">
    <source>
        <dbReference type="PROSITE" id="PS01124"/>
    </source>
</evidence>
<dbReference type="PANTHER" id="PTHR46796">
    <property type="entry name" value="HTH-TYPE TRANSCRIPTIONAL ACTIVATOR RHAS-RELATED"/>
    <property type="match status" value="1"/>
</dbReference>
<reference evidence="7" key="1">
    <citation type="journal article" date="2019" name="Int. J. Syst. Evol. Microbiol.">
        <title>The Global Catalogue of Microorganisms (GCM) 10K type strain sequencing project: providing services to taxonomists for standard genome sequencing and annotation.</title>
        <authorList>
            <consortium name="The Broad Institute Genomics Platform"/>
            <consortium name="The Broad Institute Genome Sequencing Center for Infectious Disease"/>
            <person name="Wu L."/>
            <person name="Ma J."/>
        </authorList>
    </citation>
    <scope>NUCLEOTIDE SEQUENCE [LARGE SCALE GENOMIC DNA]</scope>
    <source>
        <strain evidence="7">CGMCC 4.7277</strain>
    </source>
</reference>
<dbReference type="SMART" id="SM00342">
    <property type="entry name" value="HTH_ARAC"/>
    <property type="match status" value="1"/>
</dbReference>
<keyword evidence="4" id="KW-0804">Transcription</keyword>